<accession>A0AA88DJ13</accession>
<evidence type="ECO:0000313" key="1">
    <source>
        <dbReference type="EMBL" id="GMN48264.1"/>
    </source>
</evidence>
<proteinExistence type="predicted"/>
<dbReference type="Proteomes" id="UP001187192">
    <property type="component" value="Unassembled WGS sequence"/>
</dbReference>
<protein>
    <submittedName>
        <fullName evidence="1">Uncharacterized protein</fullName>
    </submittedName>
</protein>
<sequence length="49" mass="6082">MVSERSSCHLISQFCRRRHSFRIARLHWHSKEWRRSYASSKGLKKWLHD</sequence>
<keyword evidence="2" id="KW-1185">Reference proteome</keyword>
<dbReference type="AlphaFoldDB" id="A0AA88DJ13"/>
<comment type="caution">
    <text evidence="1">The sequence shown here is derived from an EMBL/GenBank/DDBJ whole genome shotgun (WGS) entry which is preliminary data.</text>
</comment>
<gene>
    <name evidence="1" type="ORF">TIFTF001_017442</name>
</gene>
<organism evidence="1 2">
    <name type="scientific">Ficus carica</name>
    <name type="common">Common fig</name>
    <dbReference type="NCBI Taxonomy" id="3494"/>
    <lineage>
        <taxon>Eukaryota</taxon>
        <taxon>Viridiplantae</taxon>
        <taxon>Streptophyta</taxon>
        <taxon>Embryophyta</taxon>
        <taxon>Tracheophyta</taxon>
        <taxon>Spermatophyta</taxon>
        <taxon>Magnoliopsida</taxon>
        <taxon>eudicotyledons</taxon>
        <taxon>Gunneridae</taxon>
        <taxon>Pentapetalae</taxon>
        <taxon>rosids</taxon>
        <taxon>fabids</taxon>
        <taxon>Rosales</taxon>
        <taxon>Moraceae</taxon>
        <taxon>Ficeae</taxon>
        <taxon>Ficus</taxon>
    </lineage>
</organism>
<evidence type="ECO:0000313" key="2">
    <source>
        <dbReference type="Proteomes" id="UP001187192"/>
    </source>
</evidence>
<reference evidence="1" key="1">
    <citation type="submission" date="2023-07" db="EMBL/GenBank/DDBJ databases">
        <title>draft genome sequence of fig (Ficus carica).</title>
        <authorList>
            <person name="Takahashi T."/>
            <person name="Nishimura K."/>
        </authorList>
    </citation>
    <scope>NUCLEOTIDE SEQUENCE</scope>
</reference>
<feature type="non-terminal residue" evidence="1">
    <location>
        <position position="1"/>
    </location>
</feature>
<dbReference type="EMBL" id="BTGU01000027">
    <property type="protein sequence ID" value="GMN48264.1"/>
    <property type="molecule type" value="Genomic_DNA"/>
</dbReference>
<name>A0AA88DJ13_FICCA</name>